<reference evidence="1 2" key="1">
    <citation type="journal article" date="2013" name="Genome Biol. Evol.">
        <title>Genomes of Stigonematalean cyanobacteria (subsection V) and the evolution of oxygenic photosynthesis from prokaryotes to plastids.</title>
        <authorList>
            <person name="Dagan T."/>
            <person name="Roettger M."/>
            <person name="Stucken K."/>
            <person name="Landan G."/>
            <person name="Koch R."/>
            <person name="Major P."/>
            <person name="Gould S.B."/>
            <person name="Goremykin V.V."/>
            <person name="Rippka R."/>
            <person name="Tandeau de Marsac N."/>
            <person name="Gugger M."/>
            <person name="Lockhart P.J."/>
            <person name="Allen J.F."/>
            <person name="Brune I."/>
            <person name="Maus I."/>
            <person name="Puhler A."/>
            <person name="Martin W.F."/>
        </authorList>
    </citation>
    <scope>NUCLEOTIDE SEQUENCE [LARGE SCALE GENOMIC DNA]</scope>
    <source>
        <strain evidence="1 2">PCC 7110</strain>
    </source>
</reference>
<accession>A0A139X8T0</accession>
<organism evidence="1 2">
    <name type="scientific">Scytonema hofmannii PCC 7110</name>
    <dbReference type="NCBI Taxonomy" id="128403"/>
    <lineage>
        <taxon>Bacteria</taxon>
        <taxon>Bacillati</taxon>
        <taxon>Cyanobacteriota</taxon>
        <taxon>Cyanophyceae</taxon>
        <taxon>Nostocales</taxon>
        <taxon>Scytonemataceae</taxon>
        <taxon>Scytonema</taxon>
    </lineage>
</organism>
<dbReference type="EMBL" id="ANNX02000025">
    <property type="protein sequence ID" value="KYC41109.1"/>
    <property type="molecule type" value="Genomic_DNA"/>
</dbReference>
<dbReference type="OrthoDB" id="463225at2"/>
<sequence>MPVTELLQDLQKLSRADKLKVMQFLILELSREEETESSLYKFQSHVNDTMNSPYDSYEAAHKMNKMLEDYKHSKNV</sequence>
<proteinExistence type="predicted"/>
<evidence type="ECO:0000313" key="1">
    <source>
        <dbReference type="EMBL" id="KYC41109.1"/>
    </source>
</evidence>
<dbReference type="RefSeq" id="WP_026134324.1">
    <property type="nucleotide sequence ID" value="NZ_KQ976354.1"/>
</dbReference>
<dbReference type="AlphaFoldDB" id="A0A139X8T0"/>
<dbReference type="STRING" id="128403.WA1_23480"/>
<gene>
    <name evidence="1" type="ORF">WA1_23480</name>
</gene>
<dbReference type="Proteomes" id="UP000076925">
    <property type="component" value="Unassembled WGS sequence"/>
</dbReference>
<protein>
    <submittedName>
        <fullName evidence="1">Uncharacterized protein</fullName>
    </submittedName>
</protein>
<evidence type="ECO:0000313" key="2">
    <source>
        <dbReference type="Proteomes" id="UP000076925"/>
    </source>
</evidence>
<keyword evidence="2" id="KW-1185">Reference proteome</keyword>
<comment type="caution">
    <text evidence="1">The sequence shown here is derived from an EMBL/GenBank/DDBJ whole genome shotgun (WGS) entry which is preliminary data.</text>
</comment>
<name>A0A139X8T0_9CYAN</name>